<dbReference type="EMBL" id="FXTX01000004">
    <property type="protein sequence ID" value="SMP06910.1"/>
    <property type="molecule type" value="Genomic_DNA"/>
</dbReference>
<comment type="caution">
    <text evidence="7">The sequence shown here is derived from an EMBL/GenBank/DDBJ whole genome shotgun (WGS) entry which is preliminary data.</text>
</comment>
<evidence type="ECO:0000256" key="1">
    <source>
        <dbReference type="ARBA" id="ARBA00008761"/>
    </source>
</evidence>
<evidence type="ECO:0000313" key="7">
    <source>
        <dbReference type="EMBL" id="SMP06910.1"/>
    </source>
</evidence>
<keyword evidence="3" id="KW-0238">DNA-binding</keyword>
<dbReference type="RefSeq" id="WP_265134343.1">
    <property type="nucleotide sequence ID" value="NZ_FXTX01000004.1"/>
</dbReference>
<evidence type="ECO:0000256" key="2">
    <source>
        <dbReference type="ARBA" id="ARBA00022578"/>
    </source>
</evidence>
<evidence type="ECO:0000313" key="8">
    <source>
        <dbReference type="Proteomes" id="UP001157947"/>
    </source>
</evidence>
<keyword evidence="2" id="KW-0815">Transposition</keyword>
<dbReference type="InterPro" id="IPR001959">
    <property type="entry name" value="Transposase"/>
</dbReference>
<dbReference type="InterPro" id="IPR010095">
    <property type="entry name" value="Cas12f1-like_TNB"/>
</dbReference>
<name>A0AA46ADR3_9AQUI</name>
<evidence type="ECO:0000259" key="6">
    <source>
        <dbReference type="Pfam" id="PF07282"/>
    </source>
</evidence>
<dbReference type="NCBIfam" id="NF040570">
    <property type="entry name" value="guided_TnpB"/>
    <property type="match status" value="1"/>
</dbReference>
<evidence type="ECO:0000256" key="4">
    <source>
        <dbReference type="ARBA" id="ARBA00023172"/>
    </source>
</evidence>
<feature type="domain" description="Cas12f1-like TNB" evidence="6">
    <location>
        <begin position="341"/>
        <end position="418"/>
    </location>
</feature>
<keyword evidence="8" id="KW-1185">Reference proteome</keyword>
<organism evidence="7 8">
    <name type="scientific">Venenivibrio stagnispumantis</name>
    <dbReference type="NCBI Taxonomy" id="407998"/>
    <lineage>
        <taxon>Bacteria</taxon>
        <taxon>Pseudomonadati</taxon>
        <taxon>Aquificota</taxon>
        <taxon>Aquificia</taxon>
        <taxon>Aquificales</taxon>
        <taxon>Hydrogenothermaceae</taxon>
        <taxon>Venenivibrio</taxon>
    </lineage>
</organism>
<keyword evidence="4" id="KW-0233">DNA recombination</keyword>
<evidence type="ECO:0000256" key="3">
    <source>
        <dbReference type="ARBA" id="ARBA00023125"/>
    </source>
</evidence>
<dbReference type="AlphaFoldDB" id="A0AA46ADR3"/>
<dbReference type="GO" id="GO:0003677">
    <property type="term" value="F:DNA binding"/>
    <property type="evidence" value="ECO:0007669"/>
    <property type="project" value="UniProtKB-KW"/>
</dbReference>
<dbReference type="Pfam" id="PF07282">
    <property type="entry name" value="Cas12f1-like_TNB"/>
    <property type="match status" value="1"/>
</dbReference>
<evidence type="ECO:0000259" key="5">
    <source>
        <dbReference type="Pfam" id="PF01385"/>
    </source>
</evidence>
<reference evidence="7" key="1">
    <citation type="submission" date="2017-05" db="EMBL/GenBank/DDBJ databases">
        <authorList>
            <person name="Varghese N."/>
            <person name="Submissions S."/>
        </authorList>
    </citation>
    <scope>NUCLEOTIDE SEQUENCE</scope>
    <source>
        <strain evidence="7">DSM 18763</strain>
    </source>
</reference>
<sequence>MPIEDRVLVLHIRNKTKIDISNDFIKTCQHFKNLVYLIIKEKGYFILNISAFKKSLVENPRKQLSVKEIEIINKIQSSSYFPSLKEVSKNLSSVTVQKLIEQVMNEYKSYFNALKDYKENPHKYKNKPNPPKPKKLSRINNFSVSFVKNNFKIKNNGLILTLNNYLKLKFKLPKFMLRKEISSIRLVKRLDEYELHIVYKEKILKENLLLNDNIYVSIDLGLDNLASIFTNNPSIESLIINGKQIKSFNQWFNKKKAELQSLKDKSDNIGEKEKYDYSIRKLFRYRNKKIKIWFHLISARIIEYALLSKAKHIIISRDILESKNGINLGKTTNQNFVSIPFGLLIDMIKYKAKKYGIEISDKEKEYFTSQANCLTNDIRKVMKNKNIELSGKRLERGLYQDFIYGLRFNADINGAVNIVKRVKFKIIDFYFKSKELFRVLKRKLCRPIKFNIYQLQNANLFLNRLLSIPTGISNSFSGLNAEIYKFLYIFDIFIYFCIP</sequence>
<gene>
    <name evidence="7" type="ORF">SAMN06264868_104105</name>
</gene>
<dbReference type="GO" id="GO:0006310">
    <property type="term" value="P:DNA recombination"/>
    <property type="evidence" value="ECO:0007669"/>
    <property type="project" value="UniProtKB-KW"/>
</dbReference>
<dbReference type="Pfam" id="PF01385">
    <property type="entry name" value="OrfB_IS605"/>
    <property type="match status" value="1"/>
</dbReference>
<dbReference type="Proteomes" id="UP001157947">
    <property type="component" value="Unassembled WGS sequence"/>
</dbReference>
<feature type="domain" description="Probable transposase IS891/IS1136/IS1341" evidence="5">
    <location>
        <begin position="211"/>
        <end position="305"/>
    </location>
</feature>
<proteinExistence type="inferred from homology"/>
<dbReference type="GO" id="GO:0032196">
    <property type="term" value="P:transposition"/>
    <property type="evidence" value="ECO:0007669"/>
    <property type="project" value="UniProtKB-KW"/>
</dbReference>
<accession>A0AA46ADR3</accession>
<protein>
    <submittedName>
        <fullName evidence="7">Transposase, IS605 OrfB family, central region</fullName>
    </submittedName>
</protein>
<comment type="similarity">
    <text evidence="1">In the C-terminal section; belongs to the transposase 35 family.</text>
</comment>